<reference evidence="1" key="1">
    <citation type="submission" date="2019-04" db="EMBL/GenBank/DDBJ databases">
        <authorList>
            <person name="Alioto T."/>
            <person name="Alioto T."/>
        </authorList>
    </citation>
    <scope>NUCLEOTIDE SEQUENCE [LARGE SCALE GENOMIC DNA]</scope>
</reference>
<dbReference type="EMBL" id="CABDUW010000129">
    <property type="protein sequence ID" value="VTJ59732.1"/>
    <property type="molecule type" value="Genomic_DNA"/>
</dbReference>
<dbReference type="Proteomes" id="UP000335636">
    <property type="component" value="Unassembled WGS sequence"/>
</dbReference>
<sequence length="128" mass="13554">MDKTGSVCAPNRSAHGPHFPTLGIAPHFSLHEVAYKGPFSLCTADNSDMFLCSNIKSQKSLSNPGDKSQTSQVGISGSLQKGACLYAPELLLAQPSAGKSCPAPHGACHLAKYADTPHVTKERWLTHP</sequence>
<proteinExistence type="predicted"/>
<comment type="caution">
    <text evidence="1">The sequence shown here is derived from an EMBL/GenBank/DDBJ whole genome shotgun (WGS) entry which is preliminary data.</text>
</comment>
<name>A0A5E4AT85_MARMO</name>
<accession>A0A5E4AT85</accession>
<evidence type="ECO:0000313" key="1">
    <source>
        <dbReference type="EMBL" id="VTJ59732.1"/>
    </source>
</evidence>
<dbReference type="AlphaFoldDB" id="A0A5E4AT85"/>
<gene>
    <name evidence="1" type="ORF">MONAX_5E015369</name>
</gene>
<evidence type="ECO:0000313" key="2">
    <source>
        <dbReference type="Proteomes" id="UP000335636"/>
    </source>
</evidence>
<organism evidence="1 2">
    <name type="scientific">Marmota monax</name>
    <name type="common">Woodchuck</name>
    <dbReference type="NCBI Taxonomy" id="9995"/>
    <lineage>
        <taxon>Eukaryota</taxon>
        <taxon>Metazoa</taxon>
        <taxon>Chordata</taxon>
        <taxon>Craniata</taxon>
        <taxon>Vertebrata</taxon>
        <taxon>Euteleostomi</taxon>
        <taxon>Mammalia</taxon>
        <taxon>Eutheria</taxon>
        <taxon>Euarchontoglires</taxon>
        <taxon>Glires</taxon>
        <taxon>Rodentia</taxon>
        <taxon>Sciuromorpha</taxon>
        <taxon>Sciuridae</taxon>
        <taxon>Xerinae</taxon>
        <taxon>Marmotini</taxon>
        <taxon>Marmota</taxon>
    </lineage>
</organism>
<keyword evidence="2" id="KW-1185">Reference proteome</keyword>
<protein>
    <submittedName>
        <fullName evidence="1">Uncharacterized protein</fullName>
    </submittedName>
</protein>